<keyword evidence="1" id="KW-0472">Membrane</keyword>
<dbReference type="AlphaFoldDB" id="A0A8T0HP36"/>
<evidence type="ECO:0000256" key="1">
    <source>
        <dbReference type="SAM" id="Phobius"/>
    </source>
</evidence>
<reference evidence="2" key="1">
    <citation type="submission" date="2020-06" db="EMBL/GenBank/DDBJ databases">
        <title>WGS assembly of Ceratodon purpureus strain R40.</title>
        <authorList>
            <person name="Carey S.B."/>
            <person name="Jenkins J."/>
            <person name="Shu S."/>
            <person name="Lovell J.T."/>
            <person name="Sreedasyam A."/>
            <person name="Maumus F."/>
            <person name="Tiley G.P."/>
            <person name="Fernandez-Pozo N."/>
            <person name="Barry K."/>
            <person name="Chen C."/>
            <person name="Wang M."/>
            <person name="Lipzen A."/>
            <person name="Daum C."/>
            <person name="Saski C.A."/>
            <person name="Payton A.C."/>
            <person name="Mcbreen J.C."/>
            <person name="Conrad R.E."/>
            <person name="Kollar L.M."/>
            <person name="Olsson S."/>
            <person name="Huttunen S."/>
            <person name="Landis J.B."/>
            <person name="Wickett N.J."/>
            <person name="Johnson M.G."/>
            <person name="Rensing S.A."/>
            <person name="Grimwood J."/>
            <person name="Schmutz J."/>
            <person name="Mcdaniel S.F."/>
        </authorList>
    </citation>
    <scope>NUCLEOTIDE SEQUENCE</scope>
    <source>
        <strain evidence="2">R40</strain>
    </source>
</reference>
<keyword evidence="1" id="KW-1133">Transmembrane helix</keyword>
<comment type="caution">
    <text evidence="2">The sequence shown here is derived from an EMBL/GenBank/DDBJ whole genome shotgun (WGS) entry which is preliminary data.</text>
</comment>
<keyword evidence="3" id="KW-1185">Reference proteome</keyword>
<gene>
    <name evidence="2" type="ORF">KC19_VG093000</name>
</gene>
<keyword evidence="1" id="KW-0812">Transmembrane</keyword>
<dbReference type="EMBL" id="CM026426">
    <property type="protein sequence ID" value="KAG0572413.1"/>
    <property type="molecule type" value="Genomic_DNA"/>
</dbReference>
<name>A0A8T0HP36_CERPU</name>
<feature type="transmembrane region" description="Helical" evidence="1">
    <location>
        <begin position="20"/>
        <end position="41"/>
    </location>
</feature>
<accession>A0A8T0HP36</accession>
<organism evidence="2 3">
    <name type="scientific">Ceratodon purpureus</name>
    <name type="common">Fire moss</name>
    <name type="synonym">Dicranum purpureum</name>
    <dbReference type="NCBI Taxonomy" id="3225"/>
    <lineage>
        <taxon>Eukaryota</taxon>
        <taxon>Viridiplantae</taxon>
        <taxon>Streptophyta</taxon>
        <taxon>Embryophyta</taxon>
        <taxon>Bryophyta</taxon>
        <taxon>Bryophytina</taxon>
        <taxon>Bryopsida</taxon>
        <taxon>Dicranidae</taxon>
        <taxon>Pseudoditrichales</taxon>
        <taxon>Ditrichaceae</taxon>
        <taxon>Ceratodon</taxon>
    </lineage>
</organism>
<sequence>MHFEVATNVWDDGMFSESCLVSPLYVMTRYSVVFLLIQISIADVFDGISSKCCFEHNCSAMNNLESSYNLEKCSCVLFYFLLFFSFLFLNFVEVQSPNSRVLVVYL</sequence>
<feature type="transmembrane region" description="Helical" evidence="1">
    <location>
        <begin position="73"/>
        <end position="92"/>
    </location>
</feature>
<evidence type="ECO:0000313" key="2">
    <source>
        <dbReference type="EMBL" id="KAG0572413.1"/>
    </source>
</evidence>
<protein>
    <submittedName>
        <fullName evidence="2">Uncharacterized protein</fullName>
    </submittedName>
</protein>
<dbReference type="Proteomes" id="UP000822688">
    <property type="component" value="Chromosome V"/>
</dbReference>
<proteinExistence type="predicted"/>
<evidence type="ECO:0000313" key="3">
    <source>
        <dbReference type="Proteomes" id="UP000822688"/>
    </source>
</evidence>